<accession>A0A2X4ZMU5</accession>
<dbReference type="Pfam" id="PF13238">
    <property type="entry name" value="AAA_18"/>
    <property type="match status" value="1"/>
</dbReference>
<dbReference type="EMBL" id="LS483476">
    <property type="protein sequence ID" value="SQI61724.1"/>
    <property type="molecule type" value="Genomic_DNA"/>
</dbReference>
<dbReference type="KEGG" id="blen:NCTC4824_03384"/>
<dbReference type="Gene3D" id="3.40.50.300">
    <property type="entry name" value="P-loop containing nucleotide triphosphate hydrolases"/>
    <property type="match status" value="1"/>
</dbReference>
<dbReference type="InterPro" id="IPR027417">
    <property type="entry name" value="P-loop_NTPase"/>
</dbReference>
<dbReference type="STRING" id="1348624.GCA_001591545_02395"/>
<evidence type="ECO:0000313" key="1">
    <source>
        <dbReference type="EMBL" id="SQI61724.1"/>
    </source>
</evidence>
<protein>
    <submittedName>
        <fullName evidence="1">ATP-binding tunicamycin resistance protein</fullName>
    </submittedName>
</protein>
<dbReference type="SUPFAM" id="SSF52540">
    <property type="entry name" value="P-loop containing nucleoside triphosphate hydrolases"/>
    <property type="match status" value="1"/>
</dbReference>
<dbReference type="Proteomes" id="UP000249134">
    <property type="component" value="Chromosome 1"/>
</dbReference>
<evidence type="ECO:0000313" key="2">
    <source>
        <dbReference type="Proteomes" id="UP000249134"/>
    </source>
</evidence>
<keyword evidence="1" id="KW-0067">ATP-binding</keyword>
<dbReference type="AlphaFoldDB" id="A0A2X4ZMU5"/>
<gene>
    <name evidence="1" type="primary">tmrB</name>
    <name evidence="1" type="ORF">NCTC4824_03384</name>
</gene>
<keyword evidence="1" id="KW-0547">Nucleotide-binding</keyword>
<reference evidence="1 2" key="1">
    <citation type="submission" date="2018-06" db="EMBL/GenBank/DDBJ databases">
        <authorList>
            <consortium name="Pathogen Informatics"/>
            <person name="Doyle S."/>
        </authorList>
    </citation>
    <scope>NUCLEOTIDE SEQUENCE [LARGE SCALE GENOMIC DNA]</scope>
    <source>
        <strain evidence="1 2">NCTC4824</strain>
    </source>
</reference>
<proteinExistence type="predicted"/>
<dbReference type="RefSeq" id="WP_066141914.1">
    <property type="nucleotide sequence ID" value="NZ_CBCSGM010000003.1"/>
</dbReference>
<name>A0A2X4ZMU5_LEDLE</name>
<dbReference type="GO" id="GO:0005524">
    <property type="term" value="F:ATP binding"/>
    <property type="evidence" value="ECO:0007669"/>
    <property type="project" value="UniProtKB-KW"/>
</dbReference>
<organism evidence="1 2">
    <name type="scientific">Lederbergia lenta</name>
    <name type="common">Bacillus lentus</name>
    <dbReference type="NCBI Taxonomy" id="1467"/>
    <lineage>
        <taxon>Bacteria</taxon>
        <taxon>Bacillati</taxon>
        <taxon>Bacillota</taxon>
        <taxon>Bacilli</taxon>
        <taxon>Bacillales</taxon>
        <taxon>Bacillaceae</taxon>
        <taxon>Lederbergia</taxon>
    </lineage>
</organism>
<keyword evidence="2" id="KW-1185">Reference proteome</keyword>
<sequence length="202" mass="23638">MIIWINGTFGAGKTTTAYELQRRLSHSFVYDPERFGYVLMKNIPKEIAIEDFQNYPLWREANYACLKKVAMEYEGIIIVPMTLTNELFFQEIIGNLRTDGIIVHHLTLTASKSTIQKRLNKRFEGKNSWAYQQIEGRLNSLSKDVFREHLETDSMSVEEVVENIAKLFDVELLPDHRTKFRKRIDRLTVQLKEIGLVKQIKN</sequence>